<dbReference type="Proteomes" id="UP001163603">
    <property type="component" value="Chromosome 6"/>
</dbReference>
<sequence length="152" mass="17781">MPHLSLRQLSIKYGPVMFLKLGRSIVFRMAFGKRFRGSNFDNHRFQELVQEVEAVMGSFSADECFPYVSWIVDRLSGYNAKLERVFKEFDAFFHQIIRDHLKPDVKKQEQEDIIDVMLKIEREQTESCREARLTNDHINIKAVLSASTHSPC</sequence>
<protein>
    <submittedName>
        <fullName evidence="1">Uncharacterized protein</fullName>
    </submittedName>
</protein>
<evidence type="ECO:0000313" key="1">
    <source>
        <dbReference type="EMBL" id="KAJ0037525.1"/>
    </source>
</evidence>
<dbReference type="EMBL" id="CM047741">
    <property type="protein sequence ID" value="KAJ0037525.1"/>
    <property type="molecule type" value="Genomic_DNA"/>
</dbReference>
<name>A0ACC0YJH0_9ROSI</name>
<comment type="caution">
    <text evidence="1">The sequence shown here is derived from an EMBL/GenBank/DDBJ whole genome shotgun (WGS) entry which is preliminary data.</text>
</comment>
<keyword evidence="2" id="KW-1185">Reference proteome</keyword>
<evidence type="ECO:0000313" key="2">
    <source>
        <dbReference type="Proteomes" id="UP001163603"/>
    </source>
</evidence>
<reference evidence="2" key="1">
    <citation type="journal article" date="2023" name="G3 (Bethesda)">
        <title>Genome assembly and association tests identify interacting loci associated with vigor, precocity, and sex in interspecific pistachio rootstocks.</title>
        <authorList>
            <person name="Palmer W."/>
            <person name="Jacygrad E."/>
            <person name="Sagayaradj S."/>
            <person name="Cavanaugh K."/>
            <person name="Han R."/>
            <person name="Bertier L."/>
            <person name="Beede B."/>
            <person name="Kafkas S."/>
            <person name="Golino D."/>
            <person name="Preece J."/>
            <person name="Michelmore R."/>
        </authorList>
    </citation>
    <scope>NUCLEOTIDE SEQUENCE [LARGE SCALE GENOMIC DNA]</scope>
</reference>
<proteinExistence type="predicted"/>
<organism evidence="1 2">
    <name type="scientific">Pistacia integerrima</name>
    <dbReference type="NCBI Taxonomy" id="434235"/>
    <lineage>
        <taxon>Eukaryota</taxon>
        <taxon>Viridiplantae</taxon>
        <taxon>Streptophyta</taxon>
        <taxon>Embryophyta</taxon>
        <taxon>Tracheophyta</taxon>
        <taxon>Spermatophyta</taxon>
        <taxon>Magnoliopsida</taxon>
        <taxon>eudicotyledons</taxon>
        <taxon>Gunneridae</taxon>
        <taxon>Pentapetalae</taxon>
        <taxon>rosids</taxon>
        <taxon>malvids</taxon>
        <taxon>Sapindales</taxon>
        <taxon>Anacardiaceae</taxon>
        <taxon>Pistacia</taxon>
    </lineage>
</organism>
<gene>
    <name evidence="1" type="ORF">Pint_22832</name>
</gene>
<accession>A0ACC0YJH0</accession>